<name>A0A4Y2E9E4_ARAVE</name>
<gene>
    <name evidence="2" type="ORF">AVEN_188399_1</name>
</gene>
<organism evidence="2 3">
    <name type="scientific">Araneus ventricosus</name>
    <name type="common">Orbweaver spider</name>
    <name type="synonym">Epeira ventricosa</name>
    <dbReference type="NCBI Taxonomy" id="182803"/>
    <lineage>
        <taxon>Eukaryota</taxon>
        <taxon>Metazoa</taxon>
        <taxon>Ecdysozoa</taxon>
        <taxon>Arthropoda</taxon>
        <taxon>Chelicerata</taxon>
        <taxon>Arachnida</taxon>
        <taxon>Araneae</taxon>
        <taxon>Araneomorphae</taxon>
        <taxon>Entelegynae</taxon>
        <taxon>Araneoidea</taxon>
        <taxon>Araneidae</taxon>
        <taxon>Araneus</taxon>
    </lineage>
</organism>
<dbReference type="Proteomes" id="UP000499080">
    <property type="component" value="Unassembled WGS sequence"/>
</dbReference>
<dbReference type="EMBL" id="BGPR01000546">
    <property type="protein sequence ID" value="GBM25803.1"/>
    <property type="molecule type" value="Genomic_DNA"/>
</dbReference>
<keyword evidence="3" id="KW-1185">Reference proteome</keyword>
<protein>
    <submittedName>
        <fullName evidence="2">Uncharacterized protein</fullName>
    </submittedName>
</protein>
<accession>A0A4Y2E9E4</accession>
<comment type="caution">
    <text evidence="2">The sequence shown here is derived from an EMBL/GenBank/DDBJ whole genome shotgun (WGS) entry which is preliminary data.</text>
</comment>
<evidence type="ECO:0000313" key="2">
    <source>
        <dbReference type="EMBL" id="GBM25803.1"/>
    </source>
</evidence>
<feature type="region of interest" description="Disordered" evidence="1">
    <location>
        <begin position="17"/>
        <end position="47"/>
    </location>
</feature>
<feature type="compositionally biased region" description="Polar residues" evidence="1">
    <location>
        <begin position="18"/>
        <end position="31"/>
    </location>
</feature>
<evidence type="ECO:0000313" key="3">
    <source>
        <dbReference type="Proteomes" id="UP000499080"/>
    </source>
</evidence>
<proteinExistence type="predicted"/>
<evidence type="ECO:0000256" key="1">
    <source>
        <dbReference type="SAM" id="MobiDB-lite"/>
    </source>
</evidence>
<reference evidence="2 3" key="1">
    <citation type="journal article" date="2019" name="Sci. Rep.">
        <title>Orb-weaving spider Araneus ventricosus genome elucidates the spidroin gene catalogue.</title>
        <authorList>
            <person name="Kono N."/>
            <person name="Nakamura H."/>
            <person name="Ohtoshi R."/>
            <person name="Moran D.A.P."/>
            <person name="Shinohara A."/>
            <person name="Yoshida Y."/>
            <person name="Fujiwara M."/>
            <person name="Mori M."/>
            <person name="Tomita M."/>
            <person name="Arakawa K."/>
        </authorList>
    </citation>
    <scope>NUCLEOTIDE SEQUENCE [LARGE SCALE GENOMIC DNA]</scope>
</reference>
<sequence>MCRHLCLMLPSNHIVKDSNWTKSDDQGQMNPMGSRHANISIDKKHPSPFPNLRPGLYTCVLERPGLEFGKS</sequence>
<dbReference type="AlphaFoldDB" id="A0A4Y2E9E4"/>